<comment type="similarity">
    <text evidence="2">Belongs to the AspA/AstE family. Aspartoacylase subfamily.</text>
</comment>
<comment type="catalytic activity">
    <reaction evidence="11">
        <text>an N-acetyl-L-cysteine-S-conjugate + H2O = an S-substituted L-cysteine + acetate</text>
        <dbReference type="Rhea" id="RHEA:36855"/>
        <dbReference type="ChEBI" id="CHEBI:15377"/>
        <dbReference type="ChEBI" id="CHEBI:30089"/>
        <dbReference type="ChEBI" id="CHEBI:58717"/>
        <dbReference type="ChEBI" id="CHEBI:58718"/>
        <dbReference type="EC" id="3.5.1.114"/>
    </reaction>
</comment>
<reference evidence="17" key="1">
    <citation type="submission" date="2025-08" db="UniProtKB">
        <authorList>
            <consortium name="Ensembl"/>
        </authorList>
    </citation>
    <scope>IDENTIFICATION</scope>
</reference>
<dbReference type="InterPro" id="IPR007036">
    <property type="entry name" value="Aste_AspA_hybrid_dom"/>
</dbReference>
<feature type="active site" description="Proton donor/acceptor" evidence="13">
    <location>
        <position position="174"/>
    </location>
</feature>
<comment type="catalytic activity">
    <reaction evidence="12">
        <text>an N-acyl-aromatic L-alpha-amino acid + H2O = an aromatic L-alpha-amino acid + a carboxylate</text>
        <dbReference type="Rhea" id="RHEA:54184"/>
        <dbReference type="ChEBI" id="CHEBI:15377"/>
        <dbReference type="ChEBI" id="CHEBI:29067"/>
        <dbReference type="ChEBI" id="CHEBI:84824"/>
        <dbReference type="ChEBI" id="CHEBI:138093"/>
        <dbReference type="EC" id="3.5.1.114"/>
    </reaction>
</comment>
<dbReference type="Pfam" id="PF24827">
    <property type="entry name" value="AstE_AspA_cat"/>
    <property type="match status" value="1"/>
</dbReference>
<keyword evidence="18" id="KW-1185">Reference proteome</keyword>
<dbReference type="Proteomes" id="UP000264820">
    <property type="component" value="Unplaced"/>
</dbReference>
<evidence type="ECO:0000259" key="16">
    <source>
        <dbReference type="Pfam" id="PF24827"/>
    </source>
</evidence>
<evidence type="ECO:0000313" key="18">
    <source>
        <dbReference type="Proteomes" id="UP000264820"/>
    </source>
</evidence>
<dbReference type="KEGG" id="hcq:109511486"/>
<dbReference type="RefSeq" id="XP_019718186.1">
    <property type="nucleotide sequence ID" value="XM_019862627.1"/>
</dbReference>
<evidence type="ECO:0000256" key="8">
    <source>
        <dbReference type="ARBA" id="ARBA00023136"/>
    </source>
</evidence>
<organism evidence="17 18">
    <name type="scientific">Hippocampus comes</name>
    <name type="common">Tiger tail seahorse</name>
    <dbReference type="NCBI Taxonomy" id="109280"/>
    <lineage>
        <taxon>Eukaryota</taxon>
        <taxon>Metazoa</taxon>
        <taxon>Chordata</taxon>
        <taxon>Craniata</taxon>
        <taxon>Vertebrata</taxon>
        <taxon>Euteleostomi</taxon>
        <taxon>Actinopterygii</taxon>
        <taxon>Neopterygii</taxon>
        <taxon>Teleostei</taxon>
        <taxon>Neoteleostei</taxon>
        <taxon>Acanthomorphata</taxon>
        <taxon>Syngnathiaria</taxon>
        <taxon>Syngnathiformes</taxon>
        <taxon>Syngnathoidei</taxon>
        <taxon>Syngnathidae</taxon>
        <taxon>Hippocampus</taxon>
    </lineage>
</organism>
<keyword evidence="6" id="KW-0378">Hydrolase</keyword>
<keyword evidence="4" id="KW-0963">Cytoplasm</keyword>
<evidence type="ECO:0000256" key="12">
    <source>
        <dbReference type="ARBA" id="ARBA00049326"/>
    </source>
</evidence>
<evidence type="ECO:0000256" key="7">
    <source>
        <dbReference type="ARBA" id="ARBA00022833"/>
    </source>
</evidence>
<dbReference type="Gene3D" id="3.40.630.10">
    <property type="entry name" value="Zn peptidases"/>
    <property type="match status" value="1"/>
</dbReference>
<dbReference type="HAMAP" id="MF_00704">
    <property type="entry name" value="Aspartoacylase"/>
    <property type="match status" value="1"/>
</dbReference>
<dbReference type="OMA" id="YPRDPTT"/>
<accession>A0A3Q3DNA2</accession>
<dbReference type="RefSeq" id="XP_019718187.1">
    <property type="nucleotide sequence ID" value="XM_019862628.1"/>
</dbReference>
<evidence type="ECO:0000256" key="11">
    <source>
        <dbReference type="ARBA" id="ARBA00048435"/>
    </source>
</evidence>
<name>A0A3Q3DNA2_HIPCM</name>
<evidence type="ECO:0000256" key="14">
    <source>
        <dbReference type="PIRSR" id="PIRSR018001-3"/>
    </source>
</evidence>
<keyword evidence="5 14" id="KW-0479">Metal-binding</keyword>
<dbReference type="NCBIfam" id="NF002601">
    <property type="entry name" value="PRK02259.1"/>
    <property type="match status" value="1"/>
</dbReference>
<evidence type="ECO:0000256" key="10">
    <source>
        <dbReference type="ARBA" id="ARBA00037831"/>
    </source>
</evidence>
<dbReference type="Gene3D" id="2.20.25.160">
    <property type="match status" value="1"/>
</dbReference>
<dbReference type="PANTHER" id="PTHR15162:SF5">
    <property type="entry name" value="N-ACYL-AROMATIC-L-AMINO ACID AMIDOHYDROLASE (CARBOXYLATE-FORMING)"/>
    <property type="match status" value="1"/>
</dbReference>
<dbReference type="InterPro" id="IPR050178">
    <property type="entry name" value="AspA/AstE_fam"/>
</dbReference>
<feature type="binding site" evidence="14">
    <location>
        <position position="113"/>
    </location>
    <ligand>
        <name>Zn(2+)</name>
        <dbReference type="ChEBI" id="CHEBI:29105"/>
    </ligand>
</feature>
<dbReference type="EC" id="3.5.1.114" evidence="9"/>
<dbReference type="Ensembl" id="ENSHCOT00000024590.1">
    <property type="protein sequence ID" value="ENSHCOP00000016435.1"/>
    <property type="gene ID" value="ENSHCOG00000020169.1"/>
</dbReference>
<feature type="binding site" evidence="14">
    <location>
        <position position="19"/>
    </location>
    <ligand>
        <name>Zn(2+)</name>
        <dbReference type="ChEBI" id="CHEBI:29105"/>
    </ligand>
</feature>
<evidence type="ECO:0000256" key="3">
    <source>
        <dbReference type="ARBA" id="ARBA00022475"/>
    </source>
</evidence>
<evidence type="ECO:0000256" key="1">
    <source>
        <dbReference type="ARBA" id="ARBA00004496"/>
    </source>
</evidence>
<dbReference type="InterPro" id="IPR016708">
    <property type="entry name" value="Aspartoacylase"/>
</dbReference>
<dbReference type="STRING" id="109280.ENSHCOP00000016435"/>
<keyword evidence="8" id="KW-0472">Membrane</keyword>
<feature type="domain" description="AstE/AspA barrel-sandwich hybrid" evidence="15">
    <location>
        <begin position="215"/>
        <end position="296"/>
    </location>
</feature>
<dbReference type="PIRSF" id="PIRSF018001">
    <property type="entry name" value="Aspartoacylase"/>
    <property type="match status" value="1"/>
</dbReference>
<dbReference type="FunFam" id="3.40.630.10:FF:000025">
    <property type="entry name" value="aspartoacylase"/>
    <property type="match status" value="1"/>
</dbReference>
<evidence type="ECO:0000256" key="4">
    <source>
        <dbReference type="ARBA" id="ARBA00022490"/>
    </source>
</evidence>
<keyword evidence="3" id="KW-1003">Cell membrane</keyword>
<dbReference type="SUPFAM" id="SSF53187">
    <property type="entry name" value="Zn-dependent exopeptidases"/>
    <property type="match status" value="1"/>
</dbReference>
<dbReference type="GO" id="GO:0005829">
    <property type="term" value="C:cytosol"/>
    <property type="evidence" value="ECO:0007669"/>
    <property type="project" value="TreeGrafter"/>
</dbReference>
<dbReference type="GO" id="GO:0016788">
    <property type="term" value="F:hydrolase activity, acting on ester bonds"/>
    <property type="evidence" value="ECO:0007669"/>
    <property type="project" value="InterPro"/>
</dbReference>
<evidence type="ECO:0000256" key="6">
    <source>
        <dbReference type="ARBA" id="ARBA00022801"/>
    </source>
</evidence>
<comment type="cofactor">
    <cofactor evidence="14">
        <name>Zn(2+)</name>
        <dbReference type="ChEBI" id="CHEBI:29105"/>
    </cofactor>
    <text evidence="14">Binds 1 zinc ion per subunit.</text>
</comment>
<dbReference type="GO" id="GO:0004046">
    <property type="term" value="F:aminoacylase activity"/>
    <property type="evidence" value="ECO:0007669"/>
    <property type="project" value="TreeGrafter"/>
</dbReference>
<reference evidence="17" key="2">
    <citation type="submission" date="2025-09" db="UniProtKB">
        <authorList>
            <consortium name="Ensembl"/>
        </authorList>
    </citation>
    <scope>IDENTIFICATION</scope>
</reference>
<feature type="binding site" evidence="14">
    <location>
        <position position="22"/>
    </location>
    <ligand>
        <name>Zn(2+)</name>
        <dbReference type="ChEBI" id="CHEBI:29105"/>
    </ligand>
</feature>
<comment type="subcellular location">
    <subcellularLocation>
        <location evidence="10">Apical cell membrane</location>
        <topology evidence="10">Peripheral membrane protein</topology>
    </subcellularLocation>
    <subcellularLocation>
        <location evidence="1">Cytoplasm</location>
    </subcellularLocation>
</comment>
<dbReference type="AlphaFoldDB" id="A0A3Q3DNA2"/>
<dbReference type="Pfam" id="PF04952">
    <property type="entry name" value="AstE_AspA_hybrid"/>
    <property type="match status" value="1"/>
</dbReference>
<dbReference type="GO" id="GO:0016324">
    <property type="term" value="C:apical plasma membrane"/>
    <property type="evidence" value="ECO:0007669"/>
    <property type="project" value="UniProtKB-SubCell"/>
</dbReference>
<dbReference type="PANTHER" id="PTHR15162">
    <property type="entry name" value="ASPARTOACYLASE"/>
    <property type="match status" value="1"/>
</dbReference>
<dbReference type="OrthoDB" id="8300214at2759"/>
<evidence type="ECO:0000256" key="5">
    <source>
        <dbReference type="ARBA" id="ARBA00022723"/>
    </source>
</evidence>
<evidence type="ECO:0000256" key="2">
    <source>
        <dbReference type="ARBA" id="ARBA00006173"/>
    </source>
</evidence>
<evidence type="ECO:0000313" key="17">
    <source>
        <dbReference type="Ensembl" id="ENSHCOP00000016435.1"/>
    </source>
</evidence>
<evidence type="ECO:0000256" key="13">
    <source>
        <dbReference type="PIRSR" id="PIRSR018001-1"/>
    </source>
</evidence>
<keyword evidence="7 14" id="KW-0862">Zinc</keyword>
<protein>
    <recommendedName>
        <fullName evidence="9">N-acyl-aromatic-L-amino acid amidohydrolase</fullName>
        <ecNumber evidence="9">3.5.1.114</ecNumber>
    </recommendedName>
</protein>
<dbReference type="GeneTree" id="ENSGT00390000001189"/>
<dbReference type="InterPro" id="IPR055438">
    <property type="entry name" value="AstE_AspA_cat"/>
</dbReference>
<evidence type="ECO:0000259" key="15">
    <source>
        <dbReference type="Pfam" id="PF04952"/>
    </source>
</evidence>
<feature type="domain" description="Succinylglutamate desuccinylase/Aspartoacylase catalytic" evidence="16">
    <location>
        <begin position="10"/>
        <end position="198"/>
    </location>
</feature>
<dbReference type="GeneID" id="109511486"/>
<dbReference type="CDD" id="cd06909">
    <property type="entry name" value="M14_ASPA"/>
    <property type="match status" value="1"/>
</dbReference>
<evidence type="ECO:0000256" key="9">
    <source>
        <dbReference type="ARBA" id="ARBA00034807"/>
    </source>
</evidence>
<proteinExistence type="inferred from homology"/>
<sequence>MEHFSLPALSRVVISGGTHGNEMTGVYVVREMAKNKVDKIGSASRTTVLSNPEAVKVCRRYIDKDLNRCFTDALLSATLTPSSPYEIKRAHELNALFGPKGSPQAVDILCDIHNTTANMGMCFIFYRFDWITLHIFKYIQSKASFGPVRAIQFDTPLPEAYSLEAVAKHGFTLEVGPQPTGVIRADIYNMVMEALDLIMDWLEKFNSGRTFEGGEVEAFCKTNALDYPRDPTTDDITAAVHPQLQDNDFKLLRPGDPIFQSFNGETVKYEGEEAYPFFVNECAYYEKKIAFQLARKISISLPSISVTKD</sequence>
<dbReference type="GO" id="GO:0046872">
    <property type="term" value="F:metal ion binding"/>
    <property type="evidence" value="ECO:0007669"/>
    <property type="project" value="UniProtKB-KW"/>
</dbReference>